<evidence type="ECO:0000256" key="1">
    <source>
        <dbReference type="ARBA" id="ARBA00022670"/>
    </source>
</evidence>
<evidence type="ECO:0000313" key="11">
    <source>
        <dbReference type="Proteomes" id="UP000676967"/>
    </source>
</evidence>
<evidence type="ECO:0000256" key="4">
    <source>
        <dbReference type="PROSITE-ProRule" id="PRU01240"/>
    </source>
</evidence>
<evidence type="ECO:0000259" key="9">
    <source>
        <dbReference type="Pfam" id="PF17766"/>
    </source>
</evidence>
<dbReference type="EMBL" id="AP023356">
    <property type="protein sequence ID" value="BCJ47426.1"/>
    <property type="molecule type" value="Genomic_DNA"/>
</dbReference>
<evidence type="ECO:0000256" key="6">
    <source>
        <dbReference type="SAM" id="SignalP"/>
    </source>
</evidence>
<organism evidence="10 11">
    <name type="scientific">Actinoplanes ianthinogenes</name>
    <dbReference type="NCBI Taxonomy" id="122358"/>
    <lineage>
        <taxon>Bacteria</taxon>
        <taxon>Bacillati</taxon>
        <taxon>Actinomycetota</taxon>
        <taxon>Actinomycetes</taxon>
        <taxon>Micromonosporales</taxon>
        <taxon>Micromonosporaceae</taxon>
        <taxon>Actinoplanes</taxon>
    </lineage>
</organism>
<feature type="compositionally biased region" description="Low complexity" evidence="5">
    <location>
        <begin position="45"/>
        <end position="62"/>
    </location>
</feature>
<evidence type="ECO:0000256" key="2">
    <source>
        <dbReference type="ARBA" id="ARBA00022801"/>
    </source>
</evidence>
<dbReference type="RefSeq" id="WP_189329843.1">
    <property type="nucleotide sequence ID" value="NZ_AP023356.1"/>
</dbReference>
<evidence type="ECO:0000259" key="7">
    <source>
        <dbReference type="Pfam" id="PF00082"/>
    </source>
</evidence>
<dbReference type="PROSITE" id="PS51892">
    <property type="entry name" value="SUBTILASE"/>
    <property type="match status" value="1"/>
</dbReference>
<feature type="region of interest" description="Disordered" evidence="5">
    <location>
        <begin position="25"/>
        <end position="63"/>
    </location>
</feature>
<reference evidence="10 11" key="1">
    <citation type="submission" date="2020-08" db="EMBL/GenBank/DDBJ databases">
        <title>Whole genome shotgun sequence of Actinoplanes ianthinogenes NBRC 13996.</title>
        <authorList>
            <person name="Komaki H."/>
            <person name="Tamura T."/>
        </authorList>
    </citation>
    <scope>NUCLEOTIDE SEQUENCE [LARGE SCALE GENOMIC DNA]</scope>
    <source>
        <strain evidence="10 11">NBRC 13996</strain>
    </source>
</reference>
<evidence type="ECO:0000256" key="5">
    <source>
        <dbReference type="SAM" id="MobiDB-lite"/>
    </source>
</evidence>
<dbReference type="InterPro" id="IPR041469">
    <property type="entry name" value="Subtilisin-like_FN3"/>
</dbReference>
<evidence type="ECO:0000256" key="3">
    <source>
        <dbReference type="ARBA" id="ARBA00022825"/>
    </source>
</evidence>
<feature type="active site" description="Charge relay system" evidence="4">
    <location>
        <position position="617"/>
    </location>
</feature>
<dbReference type="Pfam" id="PF02225">
    <property type="entry name" value="PA"/>
    <property type="match status" value="1"/>
</dbReference>
<feature type="domain" description="Peptidase S8/S53" evidence="7">
    <location>
        <begin position="209"/>
        <end position="657"/>
    </location>
</feature>
<protein>
    <submittedName>
        <fullName evidence="10">Peptidase S8</fullName>
    </submittedName>
</protein>
<dbReference type="InterPro" id="IPR023828">
    <property type="entry name" value="Peptidase_S8_Ser-AS"/>
</dbReference>
<feature type="active site" description="Charge relay system" evidence="4">
    <location>
        <position position="296"/>
    </location>
</feature>
<sequence>MNRRWRLSTAAVAALLTPLAGITLASPAHADPTPRPSGTLRLEKTLTPTGSTTSAKTSTGKLARTDPSLLGRKDTATIPVLVKLDYDSIATYGGDVKGYAPTSPSVTGRPLAHGQPERKYEQHVAGVESEILGAIGKRVPDAKVGQKLRTVYGGVALTVPANEVGKLLTVPGVVAVQKDAVNQPLADPTSEFIGASGLYSQLGGAADAGKGIIFGSVDTGVWPEHPSFADNGNLGAPPAKPDGTPRACDFGDNPITPATDTFTCNNKLIGGKAFLTTYLAENPPDRYTNARDAEGHGTHTASSAVGDPVASAKVFGTEAGPVNGIAPGAWLSVYRACGLAGCYSSDTAAAIEQAILDGVKVINFSIGGGGNPYTDASELAMLDAYAAGVFVSASAGNSGPDAGTTEHVSPWVTTVAASSETRTFRSTLTVTSTDGASATFTGSSITAGAGPAPMVAASTVPYNDILCAHPAPPGIFVGKIVVCQSGGVVNGSAIGRVQKGFNVMQGGAAGMVLYNPAPAFAGTDNHFLPTVHLADGTALRTFADAHPGITAQFTPGAPAQGKGDVMASFSSRGPGGQFLKPDVTAPGVHILAGDTPTPEELPAGPQGQYYQAISGTSMSAPQVAGSAILQMALHPDWTPGQIKSALMTTAATAVVKEDGSTPADPFDDGAGRVQVNVAADPGLTFDETADRMAALGSNPVNAAQLNVPSVNAPVMPGALTVTRTAKNVSGKTQTYRVETTAPTGSAIAVVPPVFTVKAGATVPLKISIVSNAPTAQYFGQVRLVPVGGGQPALHLPVAFVPKQGAVTLAQSCTPTTINLQATSTCTVTATNTTFTDTTADLTSVPGVNAPVVSATGATVSNPLLVQKKGAALPGAKPGKPSIGSGVSPGGYIPLDALGVAPTGIGDEEQRHLDVTPFLFNGVTYHSVSVDSNGYLIPGGSGAPADNNCCDIVDMPNPATPNNVLAPFWTDLDGSGAQGLYAAEVTDGVSHWTVVEWRVNVFGTSSVRRFQVWLGHNGVQDISYTYDPGTLQPPFGQPFRIGVEEATGTYGGQLPAGAMPTGDLVVTSTDPVAAGSVSYTFTQRGLVAGTLPTTTGMTSPLVPGTTVVTTPITVTNHR</sequence>
<dbReference type="PANTHER" id="PTHR10795">
    <property type="entry name" value="PROPROTEIN CONVERTASE SUBTILISIN/KEXIN"/>
    <property type="match status" value="1"/>
</dbReference>
<feature type="signal peptide" evidence="6">
    <location>
        <begin position="1"/>
        <end position="30"/>
    </location>
</feature>
<feature type="domain" description="PA" evidence="8">
    <location>
        <begin position="473"/>
        <end position="537"/>
    </location>
</feature>
<accession>A0ABM7M726</accession>
<dbReference type="Gene3D" id="2.60.40.2310">
    <property type="match status" value="1"/>
</dbReference>
<keyword evidence="11" id="KW-1185">Reference proteome</keyword>
<evidence type="ECO:0000259" key="8">
    <source>
        <dbReference type="Pfam" id="PF02225"/>
    </source>
</evidence>
<dbReference type="InterPro" id="IPR000209">
    <property type="entry name" value="Peptidase_S8/S53_dom"/>
</dbReference>
<dbReference type="InterPro" id="IPR003137">
    <property type="entry name" value="PA_domain"/>
</dbReference>
<dbReference type="InterPro" id="IPR034197">
    <property type="entry name" value="Peptidases_S8_3"/>
</dbReference>
<dbReference type="PRINTS" id="PR00723">
    <property type="entry name" value="SUBTILISIN"/>
</dbReference>
<feature type="region of interest" description="Disordered" evidence="5">
    <location>
        <begin position="285"/>
        <end position="304"/>
    </location>
</feature>
<feature type="compositionally biased region" description="Basic and acidic residues" evidence="5">
    <location>
        <begin position="288"/>
        <end position="297"/>
    </location>
</feature>
<keyword evidence="6" id="KW-0732">Signal</keyword>
<dbReference type="CDD" id="cd04852">
    <property type="entry name" value="Peptidases_S8_3"/>
    <property type="match status" value="1"/>
</dbReference>
<keyword evidence="1 4" id="KW-0645">Protease</keyword>
<dbReference type="Pfam" id="PF17766">
    <property type="entry name" value="fn3_6"/>
    <property type="match status" value="1"/>
</dbReference>
<dbReference type="SUPFAM" id="SSF52743">
    <property type="entry name" value="Subtilisin-like"/>
    <property type="match status" value="1"/>
</dbReference>
<keyword evidence="2 4" id="KW-0378">Hydrolase</keyword>
<feature type="chain" id="PRO_5045981804" evidence="6">
    <location>
        <begin position="31"/>
        <end position="1117"/>
    </location>
</feature>
<feature type="domain" description="Subtilisin-like protease fibronectin type-III" evidence="9">
    <location>
        <begin position="704"/>
        <end position="783"/>
    </location>
</feature>
<dbReference type="InterPro" id="IPR036852">
    <property type="entry name" value="Peptidase_S8/S53_dom_sf"/>
</dbReference>
<proteinExistence type="inferred from homology"/>
<dbReference type="Pfam" id="PF00082">
    <property type="entry name" value="Peptidase_S8"/>
    <property type="match status" value="1"/>
</dbReference>
<evidence type="ECO:0000313" key="10">
    <source>
        <dbReference type="EMBL" id="BCJ47426.1"/>
    </source>
</evidence>
<dbReference type="Gene3D" id="3.40.50.200">
    <property type="entry name" value="Peptidase S8/S53 domain"/>
    <property type="match status" value="1"/>
</dbReference>
<dbReference type="Gene3D" id="3.50.30.30">
    <property type="match status" value="1"/>
</dbReference>
<feature type="active site" description="Charge relay system" evidence="4">
    <location>
        <position position="218"/>
    </location>
</feature>
<dbReference type="PROSITE" id="PS00138">
    <property type="entry name" value="SUBTILASE_SER"/>
    <property type="match status" value="1"/>
</dbReference>
<gene>
    <name evidence="10" type="ORF">Aiant_80830</name>
</gene>
<dbReference type="InterPro" id="IPR015500">
    <property type="entry name" value="Peptidase_S8_subtilisin-rel"/>
</dbReference>
<name>A0ABM7M726_9ACTN</name>
<dbReference type="CDD" id="cd02120">
    <property type="entry name" value="PA_subtilisin_like"/>
    <property type="match status" value="1"/>
</dbReference>
<dbReference type="InterPro" id="IPR045051">
    <property type="entry name" value="SBT"/>
</dbReference>
<keyword evidence="3 4" id="KW-0720">Serine protease</keyword>
<comment type="similarity">
    <text evidence="4">Belongs to the peptidase S8 family.</text>
</comment>
<dbReference type="Proteomes" id="UP000676967">
    <property type="component" value="Chromosome"/>
</dbReference>